<protein>
    <recommendedName>
        <fullName evidence="14">Mitochondrial carrier protein</fullName>
    </recommendedName>
</protein>
<dbReference type="OrthoDB" id="193856at2759"/>
<evidence type="ECO:0000256" key="7">
    <source>
        <dbReference type="ARBA" id="ARBA00023128"/>
    </source>
</evidence>
<evidence type="ECO:0000313" key="12">
    <source>
        <dbReference type="EMBL" id="EJK47777.1"/>
    </source>
</evidence>
<dbReference type="PRINTS" id="PR00926">
    <property type="entry name" value="MITOCARRIER"/>
</dbReference>
<dbReference type="InterPro" id="IPR050567">
    <property type="entry name" value="Mitochondrial_Carrier"/>
</dbReference>
<reference evidence="12 13" key="1">
    <citation type="journal article" date="2012" name="Genome Biol.">
        <title>Genome and low-iron response of an oceanic diatom adapted to chronic iron limitation.</title>
        <authorList>
            <person name="Lommer M."/>
            <person name="Specht M."/>
            <person name="Roy A.S."/>
            <person name="Kraemer L."/>
            <person name="Andreson R."/>
            <person name="Gutowska M.A."/>
            <person name="Wolf J."/>
            <person name="Bergner S.V."/>
            <person name="Schilhabel M.B."/>
            <person name="Klostermeier U.C."/>
            <person name="Beiko R.G."/>
            <person name="Rosenstiel P."/>
            <person name="Hippler M."/>
            <person name="Laroche J."/>
        </authorList>
    </citation>
    <scope>NUCLEOTIDE SEQUENCE [LARGE SCALE GENOMIC DNA]</scope>
    <source>
        <strain evidence="12 13">CCMP1005</strain>
    </source>
</reference>
<comment type="caution">
    <text evidence="12">The sequence shown here is derived from an EMBL/GenBank/DDBJ whole genome shotgun (WGS) entry which is preliminary data.</text>
</comment>
<proteinExistence type="inferred from homology"/>
<evidence type="ECO:0000256" key="1">
    <source>
        <dbReference type="ARBA" id="ARBA00004225"/>
    </source>
</evidence>
<comment type="subcellular location">
    <subcellularLocation>
        <location evidence="1">Mitochondrion membrane</location>
        <topology evidence="1">Multi-pass membrane protein</topology>
    </subcellularLocation>
</comment>
<evidence type="ECO:0008006" key="14">
    <source>
        <dbReference type="Google" id="ProtNLM"/>
    </source>
</evidence>
<evidence type="ECO:0000256" key="3">
    <source>
        <dbReference type="ARBA" id="ARBA00022448"/>
    </source>
</evidence>
<keyword evidence="13" id="KW-1185">Reference proteome</keyword>
<keyword evidence="6" id="KW-1133">Transmembrane helix</keyword>
<dbReference type="AlphaFoldDB" id="K0RM31"/>
<evidence type="ECO:0000256" key="11">
    <source>
        <dbReference type="SAM" id="MobiDB-lite"/>
    </source>
</evidence>
<comment type="similarity">
    <text evidence="2 10">Belongs to the mitochondrial carrier (TC 2.A.29) family.</text>
</comment>
<dbReference type="SUPFAM" id="SSF103506">
    <property type="entry name" value="Mitochondrial carrier"/>
    <property type="match status" value="1"/>
</dbReference>
<keyword evidence="5" id="KW-0677">Repeat</keyword>
<evidence type="ECO:0000256" key="8">
    <source>
        <dbReference type="ARBA" id="ARBA00023136"/>
    </source>
</evidence>
<organism evidence="12 13">
    <name type="scientific">Thalassiosira oceanica</name>
    <name type="common">Marine diatom</name>
    <dbReference type="NCBI Taxonomy" id="159749"/>
    <lineage>
        <taxon>Eukaryota</taxon>
        <taxon>Sar</taxon>
        <taxon>Stramenopiles</taxon>
        <taxon>Ochrophyta</taxon>
        <taxon>Bacillariophyta</taxon>
        <taxon>Coscinodiscophyceae</taxon>
        <taxon>Thalassiosirophycidae</taxon>
        <taxon>Thalassiosirales</taxon>
        <taxon>Thalassiosiraceae</taxon>
        <taxon>Thalassiosira</taxon>
    </lineage>
</organism>
<dbReference type="GO" id="GO:0022857">
    <property type="term" value="F:transmembrane transporter activity"/>
    <property type="evidence" value="ECO:0007669"/>
    <property type="project" value="TreeGrafter"/>
</dbReference>
<evidence type="ECO:0000256" key="6">
    <source>
        <dbReference type="ARBA" id="ARBA00022989"/>
    </source>
</evidence>
<feature type="repeat" description="Solcar" evidence="9">
    <location>
        <begin position="27"/>
        <end position="109"/>
    </location>
</feature>
<dbReference type="PANTHER" id="PTHR45624:SF10">
    <property type="entry name" value="SLC (SOLUTE CARRIER) HOMOLOG"/>
    <property type="match status" value="1"/>
</dbReference>
<sequence>MTELREGAAAADPVGTEEQSNGKSAEVSALHDLFAGGIAGSASVVVGHPFDTIKVRMQTNTSIASGGGVKSASPLAMARSLFSGMGSPLSAAAAVNAIIFASYGSLTRLWESIEGDRCKHVDRHGLILDGAVYIEDDDHRNIQDVQSSQMHEPPRQDIVKVFSCGSGAGALQAFVICPMEHVKCRLQVSSAYKGPVDAAVSIVRQYGVTRGLFRGMGVTLWRETPAFGLYFATYDTIKDRVESFLREQEESHPIPAHLHAWSASALAGGLSGALTWFVVYPFDVIKSRIQTSPLEKNMQRSMLTTASDIIREHGAGHMFRGLGVTLVRAFPVNAIIFPVYEWVLLQLGDG</sequence>
<dbReference type="InterPro" id="IPR023395">
    <property type="entry name" value="MCP_dom_sf"/>
</dbReference>
<evidence type="ECO:0000313" key="13">
    <source>
        <dbReference type="Proteomes" id="UP000266841"/>
    </source>
</evidence>
<dbReference type="OMA" id="HICRLRY"/>
<dbReference type="InterPro" id="IPR002067">
    <property type="entry name" value="MCP"/>
</dbReference>
<feature type="repeat" description="Solcar" evidence="9">
    <location>
        <begin position="156"/>
        <end position="240"/>
    </location>
</feature>
<dbReference type="eggNOG" id="KOG0762">
    <property type="taxonomic scope" value="Eukaryota"/>
</dbReference>
<dbReference type="InterPro" id="IPR018108">
    <property type="entry name" value="MCP_transmembrane"/>
</dbReference>
<dbReference type="Proteomes" id="UP000266841">
    <property type="component" value="Unassembled WGS sequence"/>
</dbReference>
<accession>K0RM31</accession>
<keyword evidence="3 10" id="KW-0813">Transport</keyword>
<keyword evidence="7" id="KW-0496">Mitochondrion</keyword>
<evidence type="ECO:0000256" key="9">
    <source>
        <dbReference type="PROSITE-ProRule" id="PRU00282"/>
    </source>
</evidence>
<dbReference type="PANTHER" id="PTHR45624">
    <property type="entry name" value="MITOCHONDRIAL BASIC AMINO ACIDS TRANSPORTER-RELATED"/>
    <property type="match status" value="1"/>
</dbReference>
<feature type="repeat" description="Solcar" evidence="9">
    <location>
        <begin position="259"/>
        <end position="346"/>
    </location>
</feature>
<evidence type="ECO:0000256" key="5">
    <source>
        <dbReference type="ARBA" id="ARBA00022737"/>
    </source>
</evidence>
<dbReference type="EMBL" id="AGNL01046637">
    <property type="protein sequence ID" value="EJK47777.1"/>
    <property type="molecule type" value="Genomic_DNA"/>
</dbReference>
<gene>
    <name evidence="12" type="ORF">THAOC_33485</name>
</gene>
<dbReference type="Pfam" id="PF00153">
    <property type="entry name" value="Mito_carr"/>
    <property type="match status" value="3"/>
</dbReference>
<name>K0RM31_THAOC</name>
<dbReference type="PROSITE" id="PS50920">
    <property type="entry name" value="SOLCAR"/>
    <property type="match status" value="3"/>
</dbReference>
<feature type="region of interest" description="Disordered" evidence="11">
    <location>
        <begin position="1"/>
        <end position="22"/>
    </location>
</feature>
<dbReference type="Gene3D" id="1.50.40.10">
    <property type="entry name" value="Mitochondrial carrier domain"/>
    <property type="match status" value="2"/>
</dbReference>
<evidence type="ECO:0000256" key="2">
    <source>
        <dbReference type="ARBA" id="ARBA00006375"/>
    </source>
</evidence>
<keyword evidence="8 9" id="KW-0472">Membrane</keyword>
<dbReference type="GO" id="GO:0031966">
    <property type="term" value="C:mitochondrial membrane"/>
    <property type="evidence" value="ECO:0007669"/>
    <property type="project" value="UniProtKB-SubCell"/>
</dbReference>
<evidence type="ECO:0000256" key="10">
    <source>
        <dbReference type="RuleBase" id="RU000488"/>
    </source>
</evidence>
<keyword evidence="4 9" id="KW-0812">Transmembrane</keyword>
<evidence type="ECO:0000256" key="4">
    <source>
        <dbReference type="ARBA" id="ARBA00022692"/>
    </source>
</evidence>